<dbReference type="AlphaFoldDB" id="A0A8J4ANG6"/>
<keyword evidence="3" id="KW-1185">Reference proteome</keyword>
<accession>A0A8J4ANG6</accession>
<evidence type="ECO:0000313" key="3">
    <source>
        <dbReference type="Proteomes" id="UP000614996"/>
    </source>
</evidence>
<proteinExistence type="predicted"/>
<feature type="transmembrane region" description="Helical" evidence="1">
    <location>
        <begin position="55"/>
        <end position="75"/>
    </location>
</feature>
<dbReference type="Proteomes" id="UP000614996">
    <property type="component" value="Unassembled WGS sequence"/>
</dbReference>
<protein>
    <submittedName>
        <fullName evidence="2">Uncharacterized protein</fullName>
    </submittedName>
</protein>
<dbReference type="RefSeq" id="WP_207129588.1">
    <property type="nucleotide sequence ID" value="NZ_BOPO01000151.1"/>
</dbReference>
<comment type="caution">
    <text evidence="2">The sequence shown here is derived from an EMBL/GenBank/DDBJ whole genome shotgun (WGS) entry which is preliminary data.</text>
</comment>
<keyword evidence="1" id="KW-0472">Membrane</keyword>
<dbReference type="EMBL" id="BOPO01000151">
    <property type="protein sequence ID" value="GIL32058.1"/>
    <property type="molecule type" value="Genomic_DNA"/>
</dbReference>
<evidence type="ECO:0000256" key="1">
    <source>
        <dbReference type="SAM" id="Phobius"/>
    </source>
</evidence>
<feature type="transmembrane region" description="Helical" evidence="1">
    <location>
        <begin position="6"/>
        <end position="26"/>
    </location>
</feature>
<name>A0A8J4ANG6_9ACTN</name>
<organism evidence="2 3">
    <name type="scientific">Actinocatenispora comari</name>
    <dbReference type="NCBI Taxonomy" id="2807577"/>
    <lineage>
        <taxon>Bacteria</taxon>
        <taxon>Bacillati</taxon>
        <taxon>Actinomycetota</taxon>
        <taxon>Actinomycetes</taxon>
        <taxon>Micromonosporales</taxon>
        <taxon>Micromonosporaceae</taxon>
        <taxon>Actinocatenispora</taxon>
    </lineage>
</organism>
<sequence length="78" mass="8104">MTGAQMFLAGFLVGCAVVGLPAFWLARAHRAHHDYRGAKEAVPKARAVRTAAGKALVKVSLLGLAALAVALYAAARTM</sequence>
<evidence type="ECO:0000313" key="2">
    <source>
        <dbReference type="EMBL" id="GIL32058.1"/>
    </source>
</evidence>
<keyword evidence="1" id="KW-0812">Transmembrane</keyword>
<keyword evidence="1" id="KW-1133">Transmembrane helix</keyword>
<reference evidence="3" key="1">
    <citation type="journal article" date="2021" name="Int. J. Syst. Evol. Microbiol.">
        <title>Actinocatenispora comari sp. nov., an endophytic actinomycete isolated from aerial parts of Comarum salesowianum.</title>
        <authorList>
            <person name="Oyunbileg N."/>
            <person name="Iizaka Y."/>
            <person name="Hamada M."/>
            <person name="Davaapurev B.O."/>
            <person name="Fukumoto A."/>
            <person name="Tsetseg B."/>
            <person name="Kato F."/>
            <person name="Tamura T."/>
            <person name="Batkhuu J."/>
            <person name="Anzai Y."/>
        </authorList>
    </citation>
    <scope>NUCLEOTIDE SEQUENCE [LARGE SCALE GENOMIC DNA]</scope>
    <source>
        <strain evidence="3">NUM-2625</strain>
    </source>
</reference>
<gene>
    <name evidence="2" type="ORF">NUM_73120</name>
</gene>